<evidence type="ECO:0000313" key="2">
    <source>
        <dbReference type="Proteomes" id="UP001642483"/>
    </source>
</evidence>
<proteinExistence type="predicted"/>
<organism evidence="1 2">
    <name type="scientific">Clavelina lepadiformis</name>
    <name type="common">Light-bulb sea squirt</name>
    <name type="synonym">Ascidia lepadiformis</name>
    <dbReference type="NCBI Taxonomy" id="159417"/>
    <lineage>
        <taxon>Eukaryota</taxon>
        <taxon>Metazoa</taxon>
        <taxon>Chordata</taxon>
        <taxon>Tunicata</taxon>
        <taxon>Ascidiacea</taxon>
        <taxon>Aplousobranchia</taxon>
        <taxon>Clavelinidae</taxon>
        <taxon>Clavelina</taxon>
    </lineage>
</organism>
<evidence type="ECO:0000313" key="1">
    <source>
        <dbReference type="EMBL" id="CAK8680946.1"/>
    </source>
</evidence>
<accession>A0ABP0FQM0</accession>
<reference evidence="1 2" key="1">
    <citation type="submission" date="2024-02" db="EMBL/GenBank/DDBJ databases">
        <authorList>
            <person name="Daric V."/>
            <person name="Darras S."/>
        </authorList>
    </citation>
    <scope>NUCLEOTIDE SEQUENCE [LARGE SCALE GENOMIC DNA]</scope>
</reference>
<gene>
    <name evidence="1" type="ORF">CVLEPA_LOCUS11176</name>
</gene>
<sequence>MENAKRQNLSSNCDVFDLNVISNHRWQKKKAKKKKNRNRLYLLYFPRLEQNPDRTEQKPDWRRWPSWDDEHFVFKFFLNLNSRHLYLIYISNAIAGMSINLKTCST</sequence>
<name>A0ABP0FQM0_CLALP</name>
<dbReference type="Proteomes" id="UP001642483">
    <property type="component" value="Unassembled WGS sequence"/>
</dbReference>
<keyword evidence="2" id="KW-1185">Reference proteome</keyword>
<comment type="caution">
    <text evidence="1">The sequence shown here is derived from an EMBL/GenBank/DDBJ whole genome shotgun (WGS) entry which is preliminary data.</text>
</comment>
<protein>
    <submittedName>
        <fullName evidence="1">Uncharacterized protein</fullName>
    </submittedName>
</protein>
<dbReference type="EMBL" id="CAWYQH010000079">
    <property type="protein sequence ID" value="CAK8680946.1"/>
    <property type="molecule type" value="Genomic_DNA"/>
</dbReference>